<dbReference type="PANTHER" id="PTHR24220">
    <property type="entry name" value="IMPORT ATP-BINDING PROTEIN"/>
    <property type="match status" value="1"/>
</dbReference>
<dbReference type="SMART" id="SM00382">
    <property type="entry name" value="AAA"/>
    <property type="match status" value="1"/>
</dbReference>
<keyword evidence="1" id="KW-0813">Transport</keyword>
<dbReference type="SUPFAM" id="SSF52540">
    <property type="entry name" value="P-loop containing nucleoside triphosphate hydrolases"/>
    <property type="match status" value="1"/>
</dbReference>
<evidence type="ECO:0000256" key="1">
    <source>
        <dbReference type="ARBA" id="ARBA00022448"/>
    </source>
</evidence>
<feature type="domain" description="ABC transporter" evidence="4">
    <location>
        <begin position="5"/>
        <end position="233"/>
    </location>
</feature>
<dbReference type="Pfam" id="PF00005">
    <property type="entry name" value="ABC_tran"/>
    <property type="match status" value="1"/>
</dbReference>
<evidence type="ECO:0000259" key="4">
    <source>
        <dbReference type="PROSITE" id="PS50893"/>
    </source>
</evidence>
<dbReference type="AlphaFoldDB" id="A0A852ZCU7"/>
<keyword evidence="6" id="KW-1185">Reference proteome</keyword>
<evidence type="ECO:0000313" key="6">
    <source>
        <dbReference type="Proteomes" id="UP000548304"/>
    </source>
</evidence>
<dbReference type="EMBL" id="JACBYW010000005">
    <property type="protein sequence ID" value="NYH79833.1"/>
    <property type="molecule type" value="Genomic_DNA"/>
</dbReference>
<evidence type="ECO:0000256" key="2">
    <source>
        <dbReference type="ARBA" id="ARBA00022741"/>
    </source>
</evidence>
<dbReference type="InterPro" id="IPR027417">
    <property type="entry name" value="P-loop_NTPase"/>
</dbReference>
<protein>
    <submittedName>
        <fullName evidence="5">Putative ABC transport system ATP-binding protein</fullName>
    </submittedName>
</protein>
<dbReference type="InterPro" id="IPR003593">
    <property type="entry name" value="AAA+_ATPase"/>
</dbReference>
<reference evidence="5 6" key="1">
    <citation type="submission" date="2020-07" db="EMBL/GenBank/DDBJ databases">
        <title>Genomic Encyclopedia of Type Strains, Phase III (KMG-III): the genomes of soil and plant-associated and newly described type strains.</title>
        <authorList>
            <person name="Whitman W."/>
        </authorList>
    </citation>
    <scope>NUCLEOTIDE SEQUENCE [LARGE SCALE GENOMIC DNA]</scope>
    <source>
        <strain evidence="5 6">CECT 8576</strain>
    </source>
</reference>
<gene>
    <name evidence="5" type="ORF">FHR84_003171</name>
</gene>
<dbReference type="PROSITE" id="PS50893">
    <property type="entry name" value="ABC_TRANSPORTER_2"/>
    <property type="match status" value="1"/>
</dbReference>
<dbReference type="InterPro" id="IPR017871">
    <property type="entry name" value="ABC_transporter-like_CS"/>
</dbReference>
<evidence type="ECO:0000313" key="5">
    <source>
        <dbReference type="EMBL" id="NYH79833.1"/>
    </source>
</evidence>
<keyword evidence="3 5" id="KW-0067">ATP-binding</keyword>
<comment type="caution">
    <text evidence="5">The sequence shown here is derived from an EMBL/GenBank/DDBJ whole genome shotgun (WGS) entry which is preliminary data.</text>
</comment>
<dbReference type="RefSeq" id="WP_179536193.1">
    <property type="nucleotide sequence ID" value="NZ_JACBYW010000005.1"/>
</dbReference>
<keyword evidence="2" id="KW-0547">Nucleotide-binding</keyword>
<dbReference type="GO" id="GO:0022857">
    <property type="term" value="F:transmembrane transporter activity"/>
    <property type="evidence" value="ECO:0007669"/>
    <property type="project" value="TreeGrafter"/>
</dbReference>
<dbReference type="GO" id="GO:0005886">
    <property type="term" value="C:plasma membrane"/>
    <property type="evidence" value="ECO:0007669"/>
    <property type="project" value="TreeGrafter"/>
</dbReference>
<dbReference type="InterPro" id="IPR017911">
    <property type="entry name" value="MacB-like_ATP-bd"/>
</dbReference>
<dbReference type="InterPro" id="IPR015854">
    <property type="entry name" value="ABC_transpr_LolD-like"/>
</dbReference>
<accession>A0A852ZCU7</accession>
<dbReference type="PANTHER" id="PTHR24220:SF685">
    <property type="entry name" value="ABC TRANSPORTER RELATED"/>
    <property type="match status" value="1"/>
</dbReference>
<evidence type="ECO:0000256" key="3">
    <source>
        <dbReference type="ARBA" id="ARBA00022840"/>
    </source>
</evidence>
<dbReference type="CDD" id="cd03255">
    <property type="entry name" value="ABC_MJ0796_LolCDE_FtsE"/>
    <property type="match status" value="1"/>
</dbReference>
<dbReference type="GO" id="GO:0005524">
    <property type="term" value="F:ATP binding"/>
    <property type="evidence" value="ECO:0007669"/>
    <property type="project" value="UniProtKB-KW"/>
</dbReference>
<dbReference type="Gene3D" id="3.40.50.300">
    <property type="entry name" value="P-loop containing nucleotide triphosphate hydrolases"/>
    <property type="match status" value="1"/>
</dbReference>
<dbReference type="Proteomes" id="UP000548304">
    <property type="component" value="Unassembled WGS sequence"/>
</dbReference>
<name>A0A852ZCU7_9ACTN</name>
<dbReference type="InterPro" id="IPR003439">
    <property type="entry name" value="ABC_transporter-like_ATP-bd"/>
</dbReference>
<dbReference type="PROSITE" id="PS00211">
    <property type="entry name" value="ABC_TRANSPORTER_1"/>
    <property type="match status" value="1"/>
</dbReference>
<dbReference type="GO" id="GO:0016887">
    <property type="term" value="F:ATP hydrolysis activity"/>
    <property type="evidence" value="ECO:0007669"/>
    <property type="project" value="InterPro"/>
</dbReference>
<sequence length="233" mass="24778">MSLTMNEINLTYPDGDLSTTALDDVSLDVRPGELLAVTGPSGSGKSSLLAVAAGLLRPTTGSVSVGDTDIARLPRSAATRLRLERIGVVFQQPNLIGSLTATEQLQVTQHMRGRPPRKTRDTAVQLLTAVGLAGKQHRRPHRLSGGERQRVNIARALMSRPKVLLVDEPTAALDHVSGTNVVELLADVTGRYEVATVLVTHDTEYLDRVDRHVSIRDGKLTGGDAGANPATSG</sequence>
<organism evidence="5 6">
    <name type="scientific">Actinopolyspora biskrensis</name>
    <dbReference type="NCBI Taxonomy" id="1470178"/>
    <lineage>
        <taxon>Bacteria</taxon>
        <taxon>Bacillati</taxon>
        <taxon>Actinomycetota</taxon>
        <taxon>Actinomycetes</taxon>
        <taxon>Actinopolysporales</taxon>
        <taxon>Actinopolysporaceae</taxon>
        <taxon>Actinopolyspora</taxon>
    </lineage>
</organism>
<proteinExistence type="predicted"/>